<dbReference type="SUPFAM" id="SSF48019">
    <property type="entry name" value="post-AAA+ oligomerization domain-like"/>
    <property type="match status" value="1"/>
</dbReference>
<evidence type="ECO:0000256" key="1">
    <source>
        <dbReference type="ARBA" id="ARBA00002393"/>
    </source>
</evidence>
<dbReference type="PANTHER" id="PTHR13779:SF7">
    <property type="entry name" value="ATPASE WRNIP1"/>
    <property type="match status" value="1"/>
</dbReference>
<dbReference type="EMBL" id="FWDO01000005">
    <property type="protein sequence ID" value="SLM19526.1"/>
    <property type="molecule type" value="Genomic_DNA"/>
</dbReference>
<evidence type="ECO:0000313" key="9">
    <source>
        <dbReference type="EMBL" id="SLM19526.1"/>
    </source>
</evidence>
<feature type="domain" description="AAA+ ATPase" evidence="8">
    <location>
        <begin position="61"/>
        <end position="178"/>
    </location>
</feature>
<keyword evidence="4" id="KW-0235">DNA replication</keyword>
<evidence type="ECO:0000256" key="5">
    <source>
        <dbReference type="ARBA" id="ARBA00022741"/>
    </source>
</evidence>
<name>A0A3P3XTD3_9SPIR</name>
<dbReference type="Gene3D" id="1.10.8.60">
    <property type="match status" value="1"/>
</dbReference>
<feature type="region of interest" description="Disordered" evidence="7">
    <location>
        <begin position="1"/>
        <end position="30"/>
    </location>
</feature>
<evidence type="ECO:0000256" key="2">
    <source>
        <dbReference type="ARBA" id="ARBA00008959"/>
    </source>
</evidence>
<evidence type="ECO:0000256" key="6">
    <source>
        <dbReference type="ARBA" id="ARBA00022840"/>
    </source>
</evidence>
<dbReference type="InterPro" id="IPR051314">
    <property type="entry name" value="AAA_ATPase_RarA/MGS1/WRNIP1"/>
</dbReference>
<dbReference type="NCBIfam" id="NF009883">
    <property type="entry name" value="PRK13341.1-4"/>
    <property type="match status" value="1"/>
</dbReference>
<dbReference type="NCBIfam" id="NF009881">
    <property type="entry name" value="PRK13341.1-2"/>
    <property type="match status" value="1"/>
</dbReference>
<dbReference type="SUPFAM" id="SSF52540">
    <property type="entry name" value="P-loop containing nucleoside triphosphate hydrolases"/>
    <property type="match status" value="1"/>
</dbReference>
<dbReference type="Pfam" id="PF12002">
    <property type="entry name" value="MgsA_C"/>
    <property type="match status" value="1"/>
</dbReference>
<dbReference type="Pfam" id="PF16193">
    <property type="entry name" value="AAA_assoc_2"/>
    <property type="match status" value="1"/>
</dbReference>
<dbReference type="GO" id="GO:0003677">
    <property type="term" value="F:DNA binding"/>
    <property type="evidence" value="ECO:0007669"/>
    <property type="project" value="InterPro"/>
</dbReference>
<evidence type="ECO:0000259" key="8">
    <source>
        <dbReference type="SMART" id="SM00382"/>
    </source>
</evidence>
<dbReference type="FunFam" id="3.40.50.300:FF:000137">
    <property type="entry name" value="Replication-associated recombination protein A"/>
    <property type="match status" value="1"/>
</dbReference>
<dbReference type="GO" id="GO:0016887">
    <property type="term" value="F:ATP hydrolysis activity"/>
    <property type="evidence" value="ECO:0007669"/>
    <property type="project" value="InterPro"/>
</dbReference>
<dbReference type="CDD" id="cd00009">
    <property type="entry name" value="AAA"/>
    <property type="match status" value="1"/>
</dbReference>
<protein>
    <recommendedName>
        <fullName evidence="3">Replication-associated recombination protein A</fullName>
    </recommendedName>
</protein>
<organism evidence="9">
    <name type="scientific">uncultured spirochete</name>
    <dbReference type="NCBI Taxonomy" id="156406"/>
    <lineage>
        <taxon>Bacteria</taxon>
        <taxon>Pseudomonadati</taxon>
        <taxon>Spirochaetota</taxon>
        <taxon>Spirochaetia</taxon>
        <taxon>Spirochaetales</taxon>
        <taxon>environmental samples</taxon>
    </lineage>
</organism>
<keyword evidence="5" id="KW-0547">Nucleotide-binding</keyword>
<dbReference type="Gene3D" id="1.20.272.10">
    <property type="match status" value="1"/>
</dbReference>
<dbReference type="AlphaFoldDB" id="A0A3P3XTD3"/>
<sequence length="771" mass="86073">MAGQRNSMPSHPLFGPGEVGPSESAEPLASRMRPRTLDEFVGQEHIVGEGRLLRRAIQKDQLSSVIFAGPPGTGKTTLARIIANTTKSHFITLNAVLSGVADLREAIEQAKTYRDMYSRKTILFVDEVHRWNKSQQDALLPWIENGTAILIGATTENPFFEVNRALLSRSRVFVLKQLSRDDLFKVARQALEDRERGYGQYIIQFEAGALEHIVDTADGDARSLLNALELAIETSTPKWPPSEGSTLSISMSDAEESIQRRAVLYDKDGDYHFDTISAFIKSVRGSDPDAALYWLARMVYAGEEPDFILRRLLILASEDIGLADPNAISVVNSCAQAFDRVGLPEGQFHLAQATLYCALAPKSNTTLGYFDALKAVQADQAEVPDHLKDANRDKAAFGHGEGYQYPHAYRDHWVAQQYLPGSLAGRLFYFPGSLGFEGTRRTDVLVRREAQLAVLPDDIEEEQEKNLVWSKEGEARRRWRVRSESSATERLIAIRAAIFDELSPKPIDNMVVADPRSGFYAMEALRRTAEGKAFIVLNDEAARLQLDNLSKTIQDVLHPEIVLYENLIETPQKTGILEAYLAEAKPNHMLLCEAARIPLEVSASLLNAVSQIKENAPRIVAFDIDAARSSMLSDALSSISSLSEDESEFFGRFSEFEQALGHGPTYMKTTAASQPLRGWLGDLKAKLPQLNAHKIDLRASYPRSFDEKELEEWLDPSNPYGAGFRARFSEHDHKLLQSLMQKYNKAPIWPIVITLFEFQITEPAIEKHISG</sequence>
<dbReference type="Gene3D" id="3.40.50.300">
    <property type="entry name" value="P-loop containing nucleotide triphosphate hydrolases"/>
    <property type="match status" value="1"/>
</dbReference>
<comment type="similarity">
    <text evidence="2">Belongs to the AAA ATPase family. RarA/MGS1/WRNIP1 subfamily.</text>
</comment>
<dbReference type="InterPro" id="IPR027417">
    <property type="entry name" value="P-loop_NTPase"/>
</dbReference>
<dbReference type="GO" id="GO:0008047">
    <property type="term" value="F:enzyme activator activity"/>
    <property type="evidence" value="ECO:0007669"/>
    <property type="project" value="TreeGrafter"/>
</dbReference>
<dbReference type="GO" id="GO:0006261">
    <property type="term" value="P:DNA-templated DNA replication"/>
    <property type="evidence" value="ECO:0007669"/>
    <property type="project" value="TreeGrafter"/>
</dbReference>
<gene>
    <name evidence="9" type="ORF">SPIRO4BDMA_51041</name>
</gene>
<dbReference type="PANTHER" id="PTHR13779">
    <property type="entry name" value="WERNER HELICASE-INTERACTING PROTEIN 1 FAMILY MEMBER"/>
    <property type="match status" value="1"/>
</dbReference>
<dbReference type="GO" id="GO:0005524">
    <property type="term" value="F:ATP binding"/>
    <property type="evidence" value="ECO:0007669"/>
    <property type="project" value="UniProtKB-KW"/>
</dbReference>
<dbReference type="InterPro" id="IPR003593">
    <property type="entry name" value="AAA+_ATPase"/>
</dbReference>
<keyword evidence="6" id="KW-0067">ATP-binding</keyword>
<comment type="function">
    <text evidence="1">DNA-dependent ATPase that plays important roles in cellular responses to stalled DNA replication processes.</text>
</comment>
<dbReference type="InterPro" id="IPR021886">
    <property type="entry name" value="MgsA_C"/>
</dbReference>
<dbReference type="FunFam" id="1.20.272.10:FF:000001">
    <property type="entry name" value="Putative AAA family ATPase"/>
    <property type="match status" value="1"/>
</dbReference>
<dbReference type="GO" id="GO:0017116">
    <property type="term" value="F:single-stranded DNA helicase activity"/>
    <property type="evidence" value="ECO:0007669"/>
    <property type="project" value="TreeGrafter"/>
</dbReference>
<accession>A0A3P3XTD3</accession>
<evidence type="ECO:0000256" key="7">
    <source>
        <dbReference type="SAM" id="MobiDB-lite"/>
    </source>
</evidence>
<dbReference type="CDD" id="cd18139">
    <property type="entry name" value="HLD_clamp_RarA"/>
    <property type="match status" value="1"/>
</dbReference>
<evidence type="ECO:0000256" key="4">
    <source>
        <dbReference type="ARBA" id="ARBA00022705"/>
    </source>
</evidence>
<proteinExistence type="inferred from homology"/>
<reference evidence="9" key="1">
    <citation type="submission" date="2017-02" db="EMBL/GenBank/DDBJ databases">
        <authorList>
            <person name="Regsiter A."/>
            <person name="William W."/>
        </authorList>
    </citation>
    <scope>NUCLEOTIDE SEQUENCE</scope>
    <source>
        <strain evidence="9">BdmA 4</strain>
    </source>
</reference>
<dbReference type="Pfam" id="PF00004">
    <property type="entry name" value="AAA"/>
    <property type="match status" value="1"/>
</dbReference>
<dbReference type="InterPro" id="IPR008921">
    <property type="entry name" value="DNA_pol3_clamp-load_cplx_C"/>
</dbReference>
<evidence type="ECO:0000256" key="3">
    <source>
        <dbReference type="ARBA" id="ARBA00020776"/>
    </source>
</evidence>
<dbReference type="GO" id="GO:0000731">
    <property type="term" value="P:DNA synthesis involved in DNA repair"/>
    <property type="evidence" value="ECO:0007669"/>
    <property type="project" value="TreeGrafter"/>
</dbReference>
<dbReference type="InterPro" id="IPR003959">
    <property type="entry name" value="ATPase_AAA_core"/>
</dbReference>
<dbReference type="InterPro" id="IPR032423">
    <property type="entry name" value="AAA_assoc_2"/>
</dbReference>
<dbReference type="Gene3D" id="1.10.3710.10">
    <property type="entry name" value="DNA polymerase III clamp loader subunits, C-terminal domain"/>
    <property type="match status" value="1"/>
</dbReference>
<dbReference type="SMART" id="SM00382">
    <property type="entry name" value="AAA"/>
    <property type="match status" value="1"/>
</dbReference>